<keyword evidence="10" id="KW-0282">Flagellum</keyword>
<dbReference type="InterPro" id="IPR050330">
    <property type="entry name" value="Bact_OuterMem_StrucFunc"/>
</dbReference>
<keyword evidence="3" id="KW-1003">Cell membrane</keyword>
<dbReference type="CDD" id="cd07185">
    <property type="entry name" value="OmpA_C-like"/>
    <property type="match status" value="1"/>
</dbReference>
<evidence type="ECO:0000256" key="5">
    <source>
        <dbReference type="ARBA" id="ARBA00022989"/>
    </source>
</evidence>
<name>A0A4Y3TS65_9PROT</name>
<evidence type="ECO:0000313" key="11">
    <source>
        <dbReference type="Proteomes" id="UP000317730"/>
    </source>
</evidence>
<accession>A0A4Y3TS65</accession>
<comment type="subcellular location">
    <subcellularLocation>
        <location evidence="1">Cell membrane</location>
        <topology evidence="1">Single-pass membrane protein</topology>
    </subcellularLocation>
</comment>
<evidence type="ECO:0000256" key="1">
    <source>
        <dbReference type="ARBA" id="ARBA00004162"/>
    </source>
</evidence>
<evidence type="ECO:0000256" key="8">
    <source>
        <dbReference type="SAM" id="MobiDB-lite"/>
    </source>
</evidence>
<dbReference type="Gene3D" id="3.30.1330.60">
    <property type="entry name" value="OmpA-like domain"/>
    <property type="match status" value="1"/>
</dbReference>
<dbReference type="PANTHER" id="PTHR30329:SF21">
    <property type="entry name" value="LIPOPROTEIN YIAD-RELATED"/>
    <property type="match status" value="1"/>
</dbReference>
<protein>
    <submittedName>
        <fullName evidence="10">Flagellar motor protein MotB</fullName>
    </submittedName>
</protein>
<dbReference type="RefSeq" id="WP_141376472.1">
    <property type="nucleotide sequence ID" value="NZ_BAPL01000030.1"/>
</dbReference>
<dbReference type="OrthoDB" id="7170686at2"/>
<keyword evidence="11" id="KW-1185">Reference proteome</keyword>
<comment type="similarity">
    <text evidence="2">Belongs to the MotB family.</text>
</comment>
<evidence type="ECO:0000259" key="9">
    <source>
        <dbReference type="PROSITE" id="PS51123"/>
    </source>
</evidence>
<keyword evidence="4" id="KW-0812">Transmembrane</keyword>
<keyword evidence="10" id="KW-0966">Cell projection</keyword>
<evidence type="ECO:0000256" key="7">
    <source>
        <dbReference type="PROSITE-ProRule" id="PRU00473"/>
    </source>
</evidence>
<comment type="caution">
    <text evidence="10">The sequence shown here is derived from an EMBL/GenBank/DDBJ whole genome shotgun (WGS) entry which is preliminary data.</text>
</comment>
<keyword evidence="10" id="KW-0969">Cilium</keyword>
<dbReference type="PROSITE" id="PS51123">
    <property type="entry name" value="OMPA_2"/>
    <property type="match status" value="1"/>
</dbReference>
<proteinExistence type="inferred from homology"/>
<evidence type="ECO:0000256" key="6">
    <source>
        <dbReference type="ARBA" id="ARBA00023136"/>
    </source>
</evidence>
<dbReference type="InterPro" id="IPR006665">
    <property type="entry name" value="OmpA-like"/>
</dbReference>
<reference evidence="10 11" key="1">
    <citation type="submission" date="2019-06" db="EMBL/GenBank/DDBJ databases">
        <title>Whole genome shotgun sequence of Acetobacter peroxydans NBRC 13755.</title>
        <authorList>
            <person name="Hosoyama A."/>
            <person name="Uohara A."/>
            <person name="Ohji S."/>
            <person name="Ichikawa N."/>
        </authorList>
    </citation>
    <scope>NUCLEOTIDE SEQUENCE [LARGE SCALE GENOMIC DNA]</scope>
    <source>
        <strain evidence="10 11">NBRC 13755</strain>
    </source>
</reference>
<evidence type="ECO:0000256" key="4">
    <source>
        <dbReference type="ARBA" id="ARBA00022692"/>
    </source>
</evidence>
<dbReference type="SUPFAM" id="SSF103088">
    <property type="entry name" value="OmpA-like"/>
    <property type="match status" value="1"/>
</dbReference>
<dbReference type="EMBL" id="BJMV01000008">
    <property type="protein sequence ID" value="GEB85861.1"/>
    <property type="molecule type" value="Genomic_DNA"/>
</dbReference>
<gene>
    <name evidence="10" type="primary">motB</name>
    <name evidence="10" type="ORF">APE01nite_16580</name>
</gene>
<dbReference type="InterPro" id="IPR036737">
    <property type="entry name" value="OmpA-like_sf"/>
</dbReference>
<sequence length="371" mass="39316">MARNDKPSIIIKRGDDGGGEGHHGGAWKIAYADFMTAMMSFFLVMWLLNATTDEQRKGIAQFFNPMADHETHGGPTSEMLDTTPSPMTGGEAVKRIKDGETSEVPKDKQAGAHEYQLTGPKADGAVDITAGIRAQLNSSHPSIVPIGGPQSGAGLQVGYVGGGAPNPAAVAEQNNLQHMVQGLEKSVRQQPDLQASVSNMSVRIGRDDIRIELKDSQNRPMFDSGSAAPNQLGRKMLGEIAAWLAPMPEKLSIVGYTDGAAYRPGKKWSMSNWTLSALRADRAREVLVHAGYPDGNILNVSGRADRELAVPSDPSAPGNRRVVLIMHRRYVEPALGTASSNQSVGQAPSDSEAAPAAPSQTDGQAADGAPH</sequence>
<evidence type="ECO:0000313" key="10">
    <source>
        <dbReference type="EMBL" id="GEB85861.1"/>
    </source>
</evidence>
<feature type="domain" description="OmpA-like" evidence="9">
    <location>
        <begin position="209"/>
        <end position="330"/>
    </location>
</feature>
<dbReference type="Pfam" id="PF13677">
    <property type="entry name" value="MotB_plug"/>
    <property type="match status" value="1"/>
</dbReference>
<feature type="region of interest" description="Disordered" evidence="8">
    <location>
        <begin position="1"/>
        <end position="22"/>
    </location>
</feature>
<dbReference type="AlphaFoldDB" id="A0A4Y3TS65"/>
<keyword evidence="5" id="KW-1133">Transmembrane helix</keyword>
<dbReference type="PANTHER" id="PTHR30329">
    <property type="entry name" value="STATOR ELEMENT OF FLAGELLAR MOTOR COMPLEX"/>
    <property type="match status" value="1"/>
</dbReference>
<organism evidence="10 11">
    <name type="scientific">Acetobacter peroxydans</name>
    <dbReference type="NCBI Taxonomy" id="104098"/>
    <lineage>
        <taxon>Bacteria</taxon>
        <taxon>Pseudomonadati</taxon>
        <taxon>Pseudomonadota</taxon>
        <taxon>Alphaproteobacteria</taxon>
        <taxon>Acetobacterales</taxon>
        <taxon>Acetobacteraceae</taxon>
        <taxon>Acetobacter</taxon>
    </lineage>
</organism>
<evidence type="ECO:0000256" key="2">
    <source>
        <dbReference type="ARBA" id="ARBA00008914"/>
    </source>
</evidence>
<feature type="compositionally biased region" description="Polar residues" evidence="8">
    <location>
        <begin position="337"/>
        <end position="346"/>
    </location>
</feature>
<dbReference type="Pfam" id="PF00691">
    <property type="entry name" value="OmpA"/>
    <property type="match status" value="1"/>
</dbReference>
<feature type="region of interest" description="Disordered" evidence="8">
    <location>
        <begin position="335"/>
        <end position="371"/>
    </location>
</feature>
<dbReference type="GO" id="GO:0005886">
    <property type="term" value="C:plasma membrane"/>
    <property type="evidence" value="ECO:0007669"/>
    <property type="project" value="UniProtKB-SubCell"/>
</dbReference>
<keyword evidence="6 7" id="KW-0472">Membrane</keyword>
<evidence type="ECO:0000256" key="3">
    <source>
        <dbReference type="ARBA" id="ARBA00022475"/>
    </source>
</evidence>
<dbReference type="Proteomes" id="UP000317730">
    <property type="component" value="Unassembled WGS sequence"/>
</dbReference>
<feature type="compositionally biased region" description="Low complexity" evidence="8">
    <location>
        <begin position="347"/>
        <end position="359"/>
    </location>
</feature>
<dbReference type="InterPro" id="IPR025713">
    <property type="entry name" value="MotB-like_N_dom"/>
</dbReference>